<dbReference type="CDD" id="cd02209">
    <property type="entry name" value="cupin_XRE_C"/>
    <property type="match status" value="1"/>
</dbReference>
<sequence length="205" mass="22678">MTFVFDNIVCHSGKVEDFEDVLDAVGPRLRSLRAEKGTTLAQLSDSTGISVSTLSRLESGQRKPTLELLLPLARAHQVQLDELVDAPTTGDPRIHAKPIVRHGATYIPLSKRPGGLQAFKQIVPVGWPGGEVIQKTHEGYDWVYVLSGRLRIVLGDKDFILTEGEVAEFDTRVPHWFANAGTTPAEMLCLYGPQGERMHVRARTR</sequence>
<dbReference type="InterPro" id="IPR050807">
    <property type="entry name" value="TransReg_Diox_bact_type"/>
</dbReference>
<dbReference type="InterPro" id="IPR011051">
    <property type="entry name" value="RmlC_Cupin_sf"/>
</dbReference>
<comment type="caution">
    <text evidence="3">The sequence shown here is derived from an EMBL/GenBank/DDBJ whole genome shotgun (WGS) entry which is preliminary data.</text>
</comment>
<name>A0ABP4TWE1_9ACTN</name>
<evidence type="ECO:0000313" key="4">
    <source>
        <dbReference type="Proteomes" id="UP001500280"/>
    </source>
</evidence>
<protein>
    <submittedName>
        <fullName evidence="3">XRE family transcriptional regulator</fullName>
    </submittedName>
</protein>
<dbReference type="PROSITE" id="PS50943">
    <property type="entry name" value="HTH_CROC1"/>
    <property type="match status" value="1"/>
</dbReference>
<keyword evidence="4" id="KW-1185">Reference proteome</keyword>
<feature type="domain" description="HTH cro/C1-type" evidence="2">
    <location>
        <begin position="29"/>
        <end position="83"/>
    </location>
</feature>
<dbReference type="Pfam" id="PF01381">
    <property type="entry name" value="HTH_3"/>
    <property type="match status" value="1"/>
</dbReference>
<dbReference type="InterPro" id="IPR014710">
    <property type="entry name" value="RmlC-like_jellyroll"/>
</dbReference>
<dbReference type="InterPro" id="IPR010982">
    <property type="entry name" value="Lambda_DNA-bd_dom_sf"/>
</dbReference>
<dbReference type="Proteomes" id="UP001500280">
    <property type="component" value="Unassembled WGS sequence"/>
</dbReference>
<gene>
    <name evidence="3" type="ORF">GCM10009745_45970</name>
</gene>
<proteinExistence type="predicted"/>
<dbReference type="Gene3D" id="1.10.260.40">
    <property type="entry name" value="lambda repressor-like DNA-binding domains"/>
    <property type="match status" value="1"/>
</dbReference>
<dbReference type="PANTHER" id="PTHR46797:SF1">
    <property type="entry name" value="METHYLPHOSPHONATE SYNTHASE"/>
    <property type="match status" value="1"/>
</dbReference>
<dbReference type="CDD" id="cd00093">
    <property type="entry name" value="HTH_XRE"/>
    <property type="match status" value="1"/>
</dbReference>
<dbReference type="SUPFAM" id="SSF47413">
    <property type="entry name" value="lambda repressor-like DNA-binding domains"/>
    <property type="match status" value="1"/>
</dbReference>
<evidence type="ECO:0000259" key="2">
    <source>
        <dbReference type="PROSITE" id="PS50943"/>
    </source>
</evidence>
<accession>A0ABP4TWE1</accession>
<reference evidence="4" key="1">
    <citation type="journal article" date="2019" name="Int. J. Syst. Evol. Microbiol.">
        <title>The Global Catalogue of Microorganisms (GCM) 10K type strain sequencing project: providing services to taxonomists for standard genome sequencing and annotation.</title>
        <authorList>
            <consortium name="The Broad Institute Genomics Platform"/>
            <consortium name="The Broad Institute Genome Sequencing Center for Infectious Disease"/>
            <person name="Wu L."/>
            <person name="Ma J."/>
        </authorList>
    </citation>
    <scope>NUCLEOTIDE SEQUENCE [LARGE SCALE GENOMIC DNA]</scope>
    <source>
        <strain evidence="4">JCM 14307</strain>
    </source>
</reference>
<dbReference type="PANTHER" id="PTHR46797">
    <property type="entry name" value="HTH-TYPE TRANSCRIPTIONAL REGULATOR"/>
    <property type="match status" value="1"/>
</dbReference>
<dbReference type="InterPro" id="IPR001387">
    <property type="entry name" value="Cro/C1-type_HTH"/>
</dbReference>
<dbReference type="SUPFAM" id="SSF51182">
    <property type="entry name" value="RmlC-like cupins"/>
    <property type="match status" value="1"/>
</dbReference>
<dbReference type="Pfam" id="PF07883">
    <property type="entry name" value="Cupin_2"/>
    <property type="match status" value="1"/>
</dbReference>
<dbReference type="InterPro" id="IPR013096">
    <property type="entry name" value="Cupin_2"/>
</dbReference>
<evidence type="ECO:0000256" key="1">
    <source>
        <dbReference type="ARBA" id="ARBA00023125"/>
    </source>
</evidence>
<dbReference type="SMART" id="SM00530">
    <property type="entry name" value="HTH_XRE"/>
    <property type="match status" value="1"/>
</dbReference>
<dbReference type="Gene3D" id="2.60.120.10">
    <property type="entry name" value="Jelly Rolls"/>
    <property type="match status" value="1"/>
</dbReference>
<dbReference type="EMBL" id="BAAANF010000016">
    <property type="protein sequence ID" value="GAA1695065.1"/>
    <property type="molecule type" value="Genomic_DNA"/>
</dbReference>
<evidence type="ECO:0000313" key="3">
    <source>
        <dbReference type="EMBL" id="GAA1695065.1"/>
    </source>
</evidence>
<organism evidence="3 4">
    <name type="scientific">Kribbella yunnanensis</name>
    <dbReference type="NCBI Taxonomy" id="190194"/>
    <lineage>
        <taxon>Bacteria</taxon>
        <taxon>Bacillati</taxon>
        <taxon>Actinomycetota</taxon>
        <taxon>Actinomycetes</taxon>
        <taxon>Propionibacteriales</taxon>
        <taxon>Kribbellaceae</taxon>
        <taxon>Kribbella</taxon>
    </lineage>
</organism>
<keyword evidence="1" id="KW-0238">DNA-binding</keyword>